<name>A0A1E5L8Z6_9FIRM</name>
<dbReference type="AlphaFoldDB" id="A0A1E5L8Z6"/>
<evidence type="ECO:0000256" key="5">
    <source>
        <dbReference type="ARBA" id="ARBA00023136"/>
    </source>
</evidence>
<dbReference type="Pfam" id="PF09335">
    <property type="entry name" value="VTT_dom"/>
    <property type="match status" value="1"/>
</dbReference>
<feature type="transmembrane region" description="Helical" evidence="6">
    <location>
        <begin position="12"/>
        <end position="37"/>
    </location>
</feature>
<dbReference type="STRING" id="1390249.BHU72_10060"/>
<comment type="caution">
    <text evidence="6">Lacks conserved residue(s) required for the propagation of feature annotation.</text>
</comment>
<dbReference type="OrthoDB" id="5471155at2"/>
<reference evidence="8 9" key="1">
    <citation type="submission" date="2016-09" db="EMBL/GenBank/DDBJ databases">
        <title>Desulfuribacillus arsenicus sp. nov., an obligately anaerobic, dissimilatory arsenic- and antimonate-reducing bacterium isolated from anoxic sediments.</title>
        <authorList>
            <person name="Abin C.A."/>
            <person name="Hollibaugh J.T."/>
        </authorList>
    </citation>
    <scope>NUCLEOTIDE SEQUENCE [LARGE SCALE GENOMIC DNA]</scope>
    <source>
        <strain evidence="8 9">MLFW-2</strain>
    </source>
</reference>
<evidence type="ECO:0000256" key="4">
    <source>
        <dbReference type="ARBA" id="ARBA00022989"/>
    </source>
</evidence>
<dbReference type="InterPro" id="IPR032816">
    <property type="entry name" value="VTT_dom"/>
</dbReference>
<accession>A0A1E5L8Z6</accession>
<keyword evidence="5 6" id="KW-0472">Membrane</keyword>
<evidence type="ECO:0000256" key="2">
    <source>
        <dbReference type="ARBA" id="ARBA00022475"/>
    </source>
</evidence>
<evidence type="ECO:0000256" key="3">
    <source>
        <dbReference type="ARBA" id="ARBA00022692"/>
    </source>
</evidence>
<proteinExistence type="inferred from homology"/>
<dbReference type="InterPro" id="IPR015414">
    <property type="entry name" value="TMEM64"/>
</dbReference>
<keyword evidence="4 6" id="KW-1133">Transmembrane helix</keyword>
<feature type="transmembrane region" description="Helical" evidence="6">
    <location>
        <begin position="43"/>
        <end position="70"/>
    </location>
</feature>
<evidence type="ECO:0000259" key="7">
    <source>
        <dbReference type="Pfam" id="PF09335"/>
    </source>
</evidence>
<evidence type="ECO:0000256" key="1">
    <source>
        <dbReference type="ARBA" id="ARBA00004651"/>
    </source>
</evidence>
<dbReference type="Proteomes" id="UP000095255">
    <property type="component" value="Unassembled WGS sequence"/>
</dbReference>
<dbReference type="PANTHER" id="PTHR12677:SF55">
    <property type="entry name" value="UNDECAPRENYL PHOSPHATE TRANSPORTER SAOUHSC_00901-RELATED"/>
    <property type="match status" value="1"/>
</dbReference>
<comment type="similarity">
    <text evidence="6">Belongs to the TVP38/TMEM64 family.</text>
</comment>
<organism evidence="8 9">
    <name type="scientific">Desulfuribacillus stibiiarsenatis</name>
    <dbReference type="NCBI Taxonomy" id="1390249"/>
    <lineage>
        <taxon>Bacteria</taxon>
        <taxon>Bacillati</taxon>
        <taxon>Bacillota</taxon>
        <taxon>Desulfuribacillia</taxon>
        <taxon>Desulfuribacillales</taxon>
        <taxon>Desulfuribacillaceae</taxon>
        <taxon>Desulfuribacillus</taxon>
    </lineage>
</organism>
<sequence length="182" mass="20455">MTEQLLDLLHEYRSWAMVISIMLGVVIAIMGVLPSYFLTAANLVFFGFWTGTLISFIGEVLGAILAFILYRMGFRNFLQKQLEKYPKAQRLINAEGKDAFMLVLTLRLLPFMPSGLVTFGGAIGKISLLSFAIASSIGKLPALLFEAFSVYQVTQFNWLGKVILFLALLYFVYLLFKSRNSI</sequence>
<feature type="transmembrane region" description="Helical" evidence="6">
    <location>
        <begin position="116"/>
        <end position="138"/>
    </location>
</feature>
<dbReference type="RefSeq" id="WP_069700963.1">
    <property type="nucleotide sequence ID" value="NZ_MJAT01000002.1"/>
</dbReference>
<evidence type="ECO:0000313" key="8">
    <source>
        <dbReference type="EMBL" id="OEH86596.1"/>
    </source>
</evidence>
<comment type="subcellular location">
    <subcellularLocation>
        <location evidence="1 6">Cell membrane</location>
        <topology evidence="1 6">Multi-pass membrane protein</topology>
    </subcellularLocation>
</comment>
<keyword evidence="2 6" id="KW-1003">Cell membrane</keyword>
<keyword evidence="9" id="KW-1185">Reference proteome</keyword>
<feature type="domain" description="VTT" evidence="7">
    <location>
        <begin position="33"/>
        <end position="151"/>
    </location>
</feature>
<dbReference type="EMBL" id="MJAT01000002">
    <property type="protein sequence ID" value="OEH86596.1"/>
    <property type="molecule type" value="Genomic_DNA"/>
</dbReference>
<feature type="transmembrane region" description="Helical" evidence="6">
    <location>
        <begin position="158"/>
        <end position="176"/>
    </location>
</feature>
<comment type="caution">
    <text evidence="8">The sequence shown here is derived from an EMBL/GenBank/DDBJ whole genome shotgun (WGS) entry which is preliminary data.</text>
</comment>
<dbReference type="GO" id="GO:0005886">
    <property type="term" value="C:plasma membrane"/>
    <property type="evidence" value="ECO:0007669"/>
    <property type="project" value="UniProtKB-SubCell"/>
</dbReference>
<gene>
    <name evidence="8" type="ORF">BHU72_10060</name>
</gene>
<keyword evidence="3 6" id="KW-0812">Transmembrane</keyword>
<evidence type="ECO:0000256" key="6">
    <source>
        <dbReference type="RuleBase" id="RU366058"/>
    </source>
</evidence>
<protein>
    <recommendedName>
        <fullName evidence="6">TVP38/TMEM64 family membrane protein</fullName>
    </recommendedName>
</protein>
<dbReference type="PANTHER" id="PTHR12677">
    <property type="entry name" value="GOLGI APPARATUS MEMBRANE PROTEIN TVP38-RELATED"/>
    <property type="match status" value="1"/>
</dbReference>
<evidence type="ECO:0000313" key="9">
    <source>
        <dbReference type="Proteomes" id="UP000095255"/>
    </source>
</evidence>